<feature type="domain" description="Fibronectin type-III" evidence="3">
    <location>
        <begin position="380"/>
        <end position="467"/>
    </location>
</feature>
<evidence type="ECO:0000256" key="1">
    <source>
        <dbReference type="ARBA" id="ARBA00023295"/>
    </source>
</evidence>
<protein>
    <submittedName>
        <fullName evidence="4">Fibronectin type III domain-containing protein</fullName>
    </submittedName>
</protein>
<geneLocation type="plasmid" evidence="4">
    <name>unnamed3</name>
</geneLocation>
<name>A0ABT0GBU8_9ACTN</name>
<evidence type="ECO:0000256" key="2">
    <source>
        <dbReference type="ARBA" id="ARBA00023326"/>
    </source>
</evidence>
<proteinExistence type="predicted"/>
<sequence length="749" mass="77355">MTNRVAATYDGSSYSGGAHTISFDKAQPGARLILVVSSWQVLSMVPAGWTQDRFSSGYSYVYVLSKVAAGTETSVSLLVADERVHAILYERDDAQQRLFATSATTSTASAQTPNVTIPAGATGFVVAGLNTPLGSVAGATWDQGLATTYSADADDSCSVFAAGPLPAAGTRRFSAGNLPAGESVTVVAVVGYGLTDVQAPTVPGNLRATSISGAAVSVEWDPSTDNIGMAGYGVYLGGVKQGADQAGTSHTFGGLVAGQTYTLEVDAVDVVGNRSARAQIVVLAETDVTPPSTPPNLRLVGATLTTVEVAWDASSDSVGVAGYGIYLDGAKQGGDQAGRTYLFSRLARGTTYLVEVDAGDSSGNRSARAGLQVETLAGADPSEPIGLTATPGEEQITLAWGAAEPGGLPIVRYEVLLDGQLVASTSGFGYIVEDLEAGGVHEVGVRAVDAGAARGPAATVTVRLPPASWTALATPTFRLGSWVGNARDSAGVDWVVKDEEGWSAGPDALTLSADSDSGDGGFSGAGRYGGRAVILSGVAVAPSRAAMLAAQDRLTAELFPAASTVLRVGEGHLTRQSRVRVTSAVEITDQGSRVFSWTVTVRAADPRRYATRPVHAEVEFAPAQTTGAATITLAGDYPAIPGRLRLIGPVADPVIRHEELGLQIVCKPGTVLPTSEYEITIDLATRAVWAIVPAVVWPEPRPGRKLLQVFPARFAFQRGPNTIRLSGGLVAGQEDVGPRLTLDTTDAWI</sequence>
<comment type="caution">
    <text evidence="4">The sequence shown here is derived from an EMBL/GenBank/DDBJ whole genome shotgun (WGS) entry which is preliminary data.</text>
</comment>
<keyword evidence="1" id="KW-0378">Hydrolase</keyword>
<evidence type="ECO:0000259" key="3">
    <source>
        <dbReference type="PROSITE" id="PS50853"/>
    </source>
</evidence>
<dbReference type="SMART" id="SM00060">
    <property type="entry name" value="FN3"/>
    <property type="match status" value="3"/>
</dbReference>
<dbReference type="RefSeq" id="WP_242372883.1">
    <property type="nucleotide sequence ID" value="NZ_JAKRKC020000006.1"/>
</dbReference>
<evidence type="ECO:0000313" key="5">
    <source>
        <dbReference type="Proteomes" id="UP001317259"/>
    </source>
</evidence>
<keyword evidence="2" id="KW-0119">Carbohydrate metabolism</keyword>
<dbReference type="EMBL" id="JAKRKC020000006">
    <property type="protein sequence ID" value="MCK2222072.1"/>
    <property type="molecule type" value="Genomic_DNA"/>
</dbReference>
<accession>A0ABT0GBU8</accession>
<dbReference type="PANTHER" id="PTHR46957">
    <property type="entry name" value="CYTOKINE RECEPTOR"/>
    <property type="match status" value="1"/>
</dbReference>
<organism evidence="4 5">
    <name type="scientific">Actinomadura luzonensis</name>
    <dbReference type="NCBI Taxonomy" id="2805427"/>
    <lineage>
        <taxon>Bacteria</taxon>
        <taxon>Bacillati</taxon>
        <taxon>Actinomycetota</taxon>
        <taxon>Actinomycetes</taxon>
        <taxon>Streptosporangiales</taxon>
        <taxon>Thermomonosporaceae</taxon>
        <taxon>Actinomadura</taxon>
    </lineage>
</organism>
<reference evidence="4 5" key="1">
    <citation type="submission" date="2022-04" db="EMBL/GenBank/DDBJ databases">
        <title>Genome draft of Actinomadura sp. ATCC 31491.</title>
        <authorList>
            <person name="Shi X."/>
            <person name="Du Y."/>
        </authorList>
    </citation>
    <scope>NUCLEOTIDE SEQUENCE [LARGE SCALE GENOMIC DNA]</scope>
    <source>
        <strain evidence="4 5">ATCC 31491</strain>
        <plasmid evidence="4">unnamed3</plasmid>
    </source>
</reference>
<keyword evidence="2" id="KW-0624">Polysaccharide degradation</keyword>
<keyword evidence="1" id="KW-0326">Glycosidase</keyword>
<dbReference type="SUPFAM" id="SSF49265">
    <property type="entry name" value="Fibronectin type III"/>
    <property type="match status" value="2"/>
</dbReference>
<keyword evidence="4" id="KW-0614">Plasmid</keyword>
<dbReference type="InterPro" id="IPR013783">
    <property type="entry name" value="Ig-like_fold"/>
</dbReference>
<dbReference type="CDD" id="cd00063">
    <property type="entry name" value="FN3"/>
    <property type="match status" value="3"/>
</dbReference>
<dbReference type="Pfam" id="PF00041">
    <property type="entry name" value="fn3"/>
    <property type="match status" value="1"/>
</dbReference>
<dbReference type="InterPro" id="IPR050713">
    <property type="entry name" value="RTP_Phos/Ushers"/>
</dbReference>
<dbReference type="PANTHER" id="PTHR46957:SF3">
    <property type="entry name" value="CYTOKINE RECEPTOR"/>
    <property type="match status" value="1"/>
</dbReference>
<gene>
    <name evidence="4" type="ORF">MF672_050950</name>
</gene>
<dbReference type="Gene3D" id="2.60.40.10">
    <property type="entry name" value="Immunoglobulins"/>
    <property type="match status" value="3"/>
</dbReference>
<feature type="domain" description="Fibronectin type-III" evidence="3">
    <location>
        <begin position="202"/>
        <end position="292"/>
    </location>
</feature>
<keyword evidence="5" id="KW-1185">Reference proteome</keyword>
<dbReference type="Proteomes" id="UP001317259">
    <property type="component" value="Unassembled WGS sequence"/>
</dbReference>
<dbReference type="PROSITE" id="PS50853">
    <property type="entry name" value="FN3"/>
    <property type="match status" value="2"/>
</dbReference>
<evidence type="ECO:0000313" key="4">
    <source>
        <dbReference type="EMBL" id="MCK2222072.1"/>
    </source>
</evidence>
<dbReference type="InterPro" id="IPR003961">
    <property type="entry name" value="FN3_dom"/>
</dbReference>
<dbReference type="InterPro" id="IPR036116">
    <property type="entry name" value="FN3_sf"/>
</dbReference>